<dbReference type="Gene3D" id="3.40.50.300">
    <property type="entry name" value="P-loop containing nucleotide triphosphate hydrolases"/>
    <property type="match status" value="1"/>
</dbReference>
<dbReference type="Proteomes" id="UP001164761">
    <property type="component" value="Chromosome"/>
</dbReference>
<dbReference type="SUPFAM" id="SSF52540">
    <property type="entry name" value="P-loop containing nucleoside triphosphate hydrolases"/>
    <property type="match status" value="1"/>
</dbReference>
<feature type="binding site" evidence="11">
    <location>
        <position position="17"/>
    </location>
    <ligand>
        <name>Mg(2+)</name>
        <dbReference type="ChEBI" id="CHEBI:18420"/>
    </ligand>
</feature>
<organism evidence="12 13">
    <name type="scientific">Alicyclobacillus fastidiosus</name>
    <dbReference type="NCBI Taxonomy" id="392011"/>
    <lineage>
        <taxon>Bacteria</taxon>
        <taxon>Bacillati</taxon>
        <taxon>Bacillota</taxon>
        <taxon>Bacilli</taxon>
        <taxon>Bacillales</taxon>
        <taxon>Alicyclobacillaceae</taxon>
        <taxon>Alicyclobacillus</taxon>
    </lineage>
</organism>
<keyword evidence="6 11" id="KW-0547">Nucleotide-binding</keyword>
<dbReference type="GO" id="GO:0016301">
    <property type="term" value="F:kinase activity"/>
    <property type="evidence" value="ECO:0007669"/>
    <property type="project" value="UniProtKB-KW"/>
</dbReference>
<keyword evidence="5 11" id="KW-0808">Transferase</keyword>
<dbReference type="HAMAP" id="MF_00109">
    <property type="entry name" value="Shikimate_kinase"/>
    <property type="match status" value="1"/>
</dbReference>
<evidence type="ECO:0000256" key="9">
    <source>
        <dbReference type="ARBA" id="ARBA00023141"/>
    </source>
</evidence>
<dbReference type="InterPro" id="IPR027417">
    <property type="entry name" value="P-loop_NTPase"/>
</dbReference>
<evidence type="ECO:0000256" key="8">
    <source>
        <dbReference type="ARBA" id="ARBA00022840"/>
    </source>
</evidence>
<evidence type="ECO:0000256" key="2">
    <source>
        <dbReference type="ARBA" id="ARBA00006997"/>
    </source>
</evidence>
<gene>
    <name evidence="11" type="primary">aroK</name>
    <name evidence="12" type="ORF">NZD89_13335</name>
</gene>
<proteinExistence type="inferred from homology"/>
<evidence type="ECO:0000256" key="6">
    <source>
        <dbReference type="ARBA" id="ARBA00022741"/>
    </source>
</evidence>
<comment type="caution">
    <text evidence="11">Lacks conserved residue(s) required for the propagation of feature annotation.</text>
</comment>
<feature type="binding site" evidence="11">
    <location>
        <position position="121"/>
    </location>
    <ligand>
        <name>ATP</name>
        <dbReference type="ChEBI" id="CHEBI:30616"/>
    </ligand>
</feature>
<dbReference type="RefSeq" id="WP_268008172.1">
    <property type="nucleotide sequence ID" value="NZ_BSUT01000001.1"/>
</dbReference>
<comment type="cofactor">
    <cofactor evidence="11">
        <name>Mg(2+)</name>
        <dbReference type="ChEBI" id="CHEBI:18420"/>
    </cofactor>
    <text evidence="11">Binds 1 Mg(2+) ion per subunit.</text>
</comment>
<dbReference type="PANTHER" id="PTHR21087:SF16">
    <property type="entry name" value="SHIKIMATE KINASE 1, CHLOROPLASTIC"/>
    <property type="match status" value="1"/>
</dbReference>
<keyword evidence="13" id="KW-1185">Reference proteome</keyword>
<comment type="subunit">
    <text evidence="11">Monomer.</text>
</comment>
<comment type="subcellular location">
    <subcellularLocation>
        <location evidence="11">Cytoplasm</location>
    </subcellularLocation>
</comment>
<name>A0ABY6ZQ94_9BACL</name>
<evidence type="ECO:0000256" key="3">
    <source>
        <dbReference type="ARBA" id="ARBA00012154"/>
    </source>
</evidence>
<dbReference type="InterPro" id="IPR031322">
    <property type="entry name" value="Shikimate/glucono_kinase"/>
</dbReference>
<dbReference type="CDD" id="cd00464">
    <property type="entry name" value="SK"/>
    <property type="match status" value="1"/>
</dbReference>
<reference evidence="12" key="1">
    <citation type="submission" date="2022-08" db="EMBL/GenBank/DDBJ databases">
        <title>Alicyclobacillus fastidiosus DSM 17978, complete genome.</title>
        <authorList>
            <person name="Wang Q."/>
            <person name="Cai R."/>
            <person name="Wang Z."/>
        </authorList>
    </citation>
    <scope>NUCLEOTIDE SEQUENCE</scope>
    <source>
        <strain evidence="12">DSM 17978</strain>
    </source>
</reference>
<comment type="catalytic activity">
    <reaction evidence="10 11">
        <text>shikimate + ATP = 3-phosphoshikimate + ADP + H(+)</text>
        <dbReference type="Rhea" id="RHEA:13121"/>
        <dbReference type="ChEBI" id="CHEBI:15378"/>
        <dbReference type="ChEBI" id="CHEBI:30616"/>
        <dbReference type="ChEBI" id="CHEBI:36208"/>
        <dbReference type="ChEBI" id="CHEBI:145989"/>
        <dbReference type="ChEBI" id="CHEBI:456216"/>
        <dbReference type="EC" id="2.7.1.71"/>
    </reaction>
</comment>
<comment type="pathway">
    <text evidence="1 11">Metabolic intermediate biosynthesis; chorismate biosynthesis; chorismate from D-erythrose 4-phosphate and phosphoenolpyruvate: step 5/7.</text>
</comment>
<feature type="binding site" evidence="11">
    <location>
        <position position="35"/>
    </location>
    <ligand>
        <name>substrate</name>
    </ligand>
</feature>
<keyword evidence="4 11" id="KW-0028">Amino-acid biosynthesis</keyword>
<feature type="binding site" evidence="11">
    <location>
        <position position="140"/>
    </location>
    <ligand>
        <name>substrate</name>
    </ligand>
</feature>
<dbReference type="EMBL" id="CP104067">
    <property type="protein sequence ID" value="WAH44276.1"/>
    <property type="molecule type" value="Genomic_DNA"/>
</dbReference>
<keyword evidence="9 11" id="KW-0057">Aromatic amino acid biosynthesis</keyword>
<keyword evidence="11" id="KW-0479">Metal-binding</keyword>
<keyword evidence="11" id="KW-0460">Magnesium</keyword>
<keyword evidence="7 11" id="KW-0418">Kinase</keyword>
<evidence type="ECO:0000313" key="13">
    <source>
        <dbReference type="Proteomes" id="UP001164761"/>
    </source>
</evidence>
<dbReference type="PANTHER" id="PTHR21087">
    <property type="entry name" value="SHIKIMATE KINASE"/>
    <property type="match status" value="1"/>
</dbReference>
<dbReference type="EC" id="2.7.1.71" evidence="3 11"/>
<feature type="binding site" evidence="11">
    <location>
        <begin position="13"/>
        <end position="18"/>
    </location>
    <ligand>
        <name>ATP</name>
        <dbReference type="ChEBI" id="CHEBI:30616"/>
    </ligand>
</feature>
<dbReference type="InterPro" id="IPR000623">
    <property type="entry name" value="Shikimate_kinase/TSH1"/>
</dbReference>
<accession>A0ABY6ZQ94</accession>
<keyword evidence="8 11" id="KW-0067">ATP-binding</keyword>
<evidence type="ECO:0000256" key="7">
    <source>
        <dbReference type="ARBA" id="ARBA00022777"/>
    </source>
</evidence>
<comment type="similarity">
    <text evidence="2 11">Belongs to the shikimate kinase family.</text>
</comment>
<evidence type="ECO:0000256" key="5">
    <source>
        <dbReference type="ARBA" id="ARBA00022679"/>
    </source>
</evidence>
<feature type="binding site" evidence="11">
    <location>
        <position position="59"/>
    </location>
    <ligand>
        <name>substrate</name>
    </ligand>
</feature>
<evidence type="ECO:0000256" key="11">
    <source>
        <dbReference type="HAMAP-Rule" id="MF_00109"/>
    </source>
</evidence>
<keyword evidence="11" id="KW-0963">Cytoplasm</keyword>
<sequence>MQHQRIALVGFMASGKSTVGKSLANHLQRPFIDLDKHIESSTGKTIPDIFSSLGEEAFRQLERNGLTNVVRGDESIVLATGGGVVTQAANRDVLKREWTCIYLRARPETIRRRLQQDGVVRPLLAVDNQTEAIRSLMGLRETWYNEVADFTVDVDSLEIPAVVSQVIDWLND</sequence>
<dbReference type="Pfam" id="PF01202">
    <property type="entry name" value="SKI"/>
    <property type="match status" value="1"/>
</dbReference>
<dbReference type="InterPro" id="IPR023000">
    <property type="entry name" value="Shikimate_kinase_CS"/>
</dbReference>
<dbReference type="PRINTS" id="PR01100">
    <property type="entry name" value="SHIKIMTKNASE"/>
</dbReference>
<feature type="binding site" evidence="11">
    <location>
        <position position="82"/>
    </location>
    <ligand>
        <name>substrate</name>
    </ligand>
</feature>
<evidence type="ECO:0000256" key="4">
    <source>
        <dbReference type="ARBA" id="ARBA00022605"/>
    </source>
</evidence>
<evidence type="ECO:0000313" key="12">
    <source>
        <dbReference type="EMBL" id="WAH44276.1"/>
    </source>
</evidence>
<protein>
    <recommendedName>
        <fullName evidence="3 11">Shikimate kinase</fullName>
        <shortName evidence="11">SK</shortName>
        <ecNumber evidence="3 11">2.7.1.71</ecNumber>
    </recommendedName>
</protein>
<dbReference type="PROSITE" id="PS01128">
    <property type="entry name" value="SHIKIMATE_KINASE"/>
    <property type="match status" value="1"/>
</dbReference>
<comment type="function">
    <text evidence="11">Catalyzes the specific phosphorylation of the 3-hydroxyl group of shikimic acid using ATP as a cosubstrate.</text>
</comment>
<evidence type="ECO:0000256" key="1">
    <source>
        <dbReference type="ARBA" id="ARBA00004842"/>
    </source>
</evidence>
<evidence type="ECO:0000256" key="10">
    <source>
        <dbReference type="ARBA" id="ARBA00048567"/>
    </source>
</evidence>